<comment type="caution">
    <text evidence="2">The sequence shown here is derived from an EMBL/GenBank/DDBJ whole genome shotgun (WGS) entry which is preliminary data.</text>
</comment>
<feature type="binding site" evidence="1">
    <location>
        <position position="266"/>
    </location>
    <ligand>
        <name>Mg(2+)</name>
        <dbReference type="ChEBI" id="CHEBI:18420"/>
        <label>1</label>
    </ligand>
</feature>
<feature type="binding site" evidence="1">
    <location>
        <position position="53"/>
    </location>
    <ligand>
        <name>Mg(2+)</name>
        <dbReference type="ChEBI" id="CHEBI:18420"/>
        <label>1</label>
    </ligand>
</feature>
<dbReference type="OrthoDB" id="9798107at2"/>
<dbReference type="Gene3D" id="1.10.4080.10">
    <property type="entry name" value="ADP-ribosylation/Crystallin J1"/>
    <property type="match status" value="1"/>
</dbReference>
<evidence type="ECO:0000256" key="1">
    <source>
        <dbReference type="PIRSR" id="PIRSR605502-1"/>
    </source>
</evidence>
<keyword evidence="1" id="KW-0460">Magnesium</keyword>
<feature type="binding site" evidence="1">
    <location>
        <position position="52"/>
    </location>
    <ligand>
        <name>Mg(2+)</name>
        <dbReference type="ChEBI" id="CHEBI:18420"/>
        <label>1</label>
    </ligand>
</feature>
<keyword evidence="1" id="KW-0479">Metal-binding</keyword>
<dbReference type="Proteomes" id="UP000237819">
    <property type="component" value="Unassembled WGS sequence"/>
</dbReference>
<dbReference type="PANTHER" id="PTHR16222">
    <property type="entry name" value="ADP-RIBOSYLGLYCOHYDROLASE"/>
    <property type="match status" value="1"/>
</dbReference>
<feature type="binding site" evidence="1">
    <location>
        <position position="51"/>
    </location>
    <ligand>
        <name>Mg(2+)</name>
        <dbReference type="ChEBI" id="CHEBI:18420"/>
        <label>1</label>
    </ligand>
</feature>
<evidence type="ECO:0000313" key="3">
    <source>
        <dbReference type="Proteomes" id="UP000237819"/>
    </source>
</evidence>
<dbReference type="InterPro" id="IPR036705">
    <property type="entry name" value="Ribosyl_crysJ1_sf"/>
</dbReference>
<protein>
    <submittedName>
        <fullName evidence="2">Dinitrogenase reductase</fullName>
    </submittedName>
</protein>
<accession>A0A2S8GLC7</accession>
<dbReference type="Pfam" id="PF03747">
    <property type="entry name" value="ADP_ribosyl_GH"/>
    <property type="match status" value="1"/>
</dbReference>
<feature type="binding site" evidence="1">
    <location>
        <position position="265"/>
    </location>
    <ligand>
        <name>Mg(2+)</name>
        <dbReference type="ChEBI" id="CHEBI:18420"/>
        <label>1</label>
    </ligand>
</feature>
<name>A0A2S8GLC7_9BACT</name>
<dbReference type="SUPFAM" id="SSF101478">
    <property type="entry name" value="ADP-ribosylglycohydrolase"/>
    <property type="match status" value="1"/>
</dbReference>
<dbReference type="EMBL" id="PUHZ01000015">
    <property type="protein sequence ID" value="PQO45210.1"/>
    <property type="molecule type" value="Genomic_DNA"/>
</dbReference>
<dbReference type="InterPro" id="IPR050792">
    <property type="entry name" value="ADP-ribosylglycohydrolase"/>
</dbReference>
<dbReference type="AlphaFoldDB" id="A0A2S8GLC7"/>
<gene>
    <name evidence="2" type="ORF">C5Y93_14700</name>
</gene>
<dbReference type="InterPro" id="IPR005502">
    <property type="entry name" value="Ribosyl_crysJ1"/>
</dbReference>
<sequence length="352" mass="38203">MKEASLEGCILGTAVGDALGLPYEGMSSGRARKLLGTPDRFRFLLGKGMVSDDTEHTCIVAQSLIVSGGDAEGFLKALSVRFRRWFVLLPAGVGMATARACIRLLLGYSAKTSGLWSAGNGPAMRSAILGAYFDHWSEIQEFVRLNTRITHTDPKAEMGALAIAIAARLAREDRQIEADEYVAQVIDLIAGQLESVELIPLLEKVSESIHRGESTAALAQSLNLGQRVGGYVYHCVPVVLHCWLSHQTDFRNALITIIECGGDTDTNAAMVGGIVGARVGREGIPVDWLDGIWEWPMTVERMKTLAAQLADTKISGKSIRPTSTSALAILPRNLLFLMVVLFHGFRRLLPPY</sequence>
<comment type="cofactor">
    <cofactor evidence="1">
        <name>Mg(2+)</name>
        <dbReference type="ChEBI" id="CHEBI:18420"/>
    </cofactor>
    <text evidence="1">Binds 2 magnesium ions per subunit.</text>
</comment>
<proteinExistence type="predicted"/>
<feature type="binding site" evidence="1">
    <location>
        <position position="263"/>
    </location>
    <ligand>
        <name>Mg(2+)</name>
        <dbReference type="ChEBI" id="CHEBI:18420"/>
        <label>1</label>
    </ligand>
</feature>
<dbReference type="GO" id="GO:0046872">
    <property type="term" value="F:metal ion binding"/>
    <property type="evidence" value="ECO:0007669"/>
    <property type="project" value="UniProtKB-KW"/>
</dbReference>
<evidence type="ECO:0000313" key="2">
    <source>
        <dbReference type="EMBL" id="PQO45210.1"/>
    </source>
</evidence>
<organism evidence="2 3">
    <name type="scientific">Blastopirellula marina</name>
    <dbReference type="NCBI Taxonomy" id="124"/>
    <lineage>
        <taxon>Bacteria</taxon>
        <taxon>Pseudomonadati</taxon>
        <taxon>Planctomycetota</taxon>
        <taxon>Planctomycetia</taxon>
        <taxon>Pirellulales</taxon>
        <taxon>Pirellulaceae</taxon>
        <taxon>Blastopirellula</taxon>
    </lineage>
</organism>
<reference evidence="2 3" key="1">
    <citation type="submission" date="2018-02" db="EMBL/GenBank/DDBJ databases">
        <title>Comparative genomes isolates from brazilian mangrove.</title>
        <authorList>
            <person name="Araujo J.E."/>
            <person name="Taketani R.G."/>
            <person name="Silva M.C.P."/>
            <person name="Loureco M.V."/>
            <person name="Andreote F.D."/>
        </authorList>
    </citation>
    <scope>NUCLEOTIDE SEQUENCE [LARGE SCALE GENOMIC DNA]</scope>
    <source>
        <strain evidence="2 3">Nap-Phe MGV</strain>
    </source>
</reference>
<dbReference type="PANTHER" id="PTHR16222:SF12">
    <property type="entry name" value="ADP-RIBOSYLGLYCOHYDROLASE-RELATED"/>
    <property type="match status" value="1"/>
</dbReference>